<dbReference type="GO" id="GO:0009341">
    <property type="term" value="C:beta-galactosidase complex"/>
    <property type="evidence" value="ECO:0007669"/>
    <property type="project" value="InterPro"/>
</dbReference>
<dbReference type="Pfam" id="PF02929">
    <property type="entry name" value="Bgal_small_N"/>
    <property type="match status" value="1"/>
</dbReference>
<keyword evidence="5 8" id="KW-0378">Hydrolase</keyword>
<dbReference type="SUPFAM" id="SSF74650">
    <property type="entry name" value="Galactose mutarotase-like"/>
    <property type="match status" value="1"/>
</dbReference>
<dbReference type="GO" id="GO:0030246">
    <property type="term" value="F:carbohydrate binding"/>
    <property type="evidence" value="ECO:0007669"/>
    <property type="project" value="InterPro"/>
</dbReference>
<feature type="domain" description="Beta galactosidase small chain/" evidence="9">
    <location>
        <begin position="800"/>
        <end position="1086"/>
    </location>
</feature>
<evidence type="ECO:0000259" key="9">
    <source>
        <dbReference type="SMART" id="SM01038"/>
    </source>
</evidence>
<keyword evidence="6 8" id="KW-0326">Glycosidase</keyword>
<evidence type="ECO:0000256" key="1">
    <source>
        <dbReference type="ARBA" id="ARBA00001412"/>
    </source>
</evidence>
<dbReference type="InterPro" id="IPR050347">
    <property type="entry name" value="Bact_Beta-galactosidase"/>
</dbReference>
<dbReference type="PROSITE" id="PS00608">
    <property type="entry name" value="GLYCOSYL_HYDROL_F2_2"/>
    <property type="match status" value="1"/>
</dbReference>
<dbReference type="EMBL" id="CP129682">
    <property type="protein sequence ID" value="XDS48667.1"/>
    <property type="molecule type" value="Genomic_DNA"/>
</dbReference>
<dbReference type="InterPro" id="IPR006103">
    <property type="entry name" value="Glyco_hydro_2_cat"/>
</dbReference>
<dbReference type="Pfam" id="PF02836">
    <property type="entry name" value="Glyco_hydro_2_C"/>
    <property type="match status" value="1"/>
</dbReference>
<dbReference type="Gene3D" id="3.20.20.80">
    <property type="entry name" value="Glycosidases"/>
    <property type="match status" value="1"/>
</dbReference>
<dbReference type="InterPro" id="IPR011013">
    <property type="entry name" value="Gal_mutarotase_sf_dom"/>
</dbReference>
<dbReference type="EC" id="3.2.1.23" evidence="3 8"/>
<evidence type="ECO:0000256" key="2">
    <source>
        <dbReference type="ARBA" id="ARBA00007401"/>
    </source>
</evidence>
<dbReference type="PANTHER" id="PTHR46323">
    <property type="entry name" value="BETA-GALACTOSIDASE"/>
    <property type="match status" value="1"/>
</dbReference>
<dbReference type="SUPFAM" id="SSF51445">
    <property type="entry name" value="(Trans)glycosidases"/>
    <property type="match status" value="1"/>
</dbReference>
<evidence type="ECO:0000256" key="8">
    <source>
        <dbReference type="RuleBase" id="RU361154"/>
    </source>
</evidence>
<evidence type="ECO:0000256" key="4">
    <source>
        <dbReference type="ARBA" id="ARBA00013303"/>
    </source>
</evidence>
<dbReference type="PANTHER" id="PTHR46323:SF2">
    <property type="entry name" value="BETA-GALACTOSIDASE"/>
    <property type="match status" value="1"/>
</dbReference>
<reference evidence="10" key="1">
    <citation type="submission" date="2023-07" db="EMBL/GenBank/DDBJ databases">
        <title>Bifidobacterium aquikefiriaerophilum sp. nov. and Bifidobacterium eccum sp. nov., isolated from water kefir.</title>
        <authorList>
            <person name="Breselge S."/>
            <person name="Bellassi P."/>
            <person name="Barcenilla C."/>
            <person name="Alvarez-Ordonez A."/>
            <person name="Morelli L."/>
            <person name="Cotter P.D."/>
        </authorList>
    </citation>
    <scope>NUCLEOTIDE SEQUENCE</scope>
    <source>
        <strain evidence="10">WK013_4_14</strain>
    </source>
</reference>
<dbReference type="PROSITE" id="PS00719">
    <property type="entry name" value="GLYCOSYL_HYDROL_F2_1"/>
    <property type="match status" value="1"/>
</dbReference>
<dbReference type="PRINTS" id="PR00132">
    <property type="entry name" value="GLHYDRLASE2"/>
</dbReference>
<dbReference type="Gene3D" id="2.70.98.10">
    <property type="match status" value="1"/>
</dbReference>
<dbReference type="Gene3D" id="2.60.40.10">
    <property type="entry name" value="Immunoglobulins"/>
    <property type="match status" value="2"/>
</dbReference>
<dbReference type="InterPro" id="IPR032312">
    <property type="entry name" value="LacZ_4"/>
</dbReference>
<organism evidence="10">
    <name type="scientific">Bifidobacterium fermentum</name>
    <dbReference type="NCBI Taxonomy" id="3059035"/>
    <lineage>
        <taxon>Bacteria</taxon>
        <taxon>Bacillati</taxon>
        <taxon>Actinomycetota</taxon>
        <taxon>Actinomycetes</taxon>
        <taxon>Bifidobacteriales</taxon>
        <taxon>Bifidobacteriaceae</taxon>
        <taxon>Bifidobacterium</taxon>
    </lineage>
</organism>
<evidence type="ECO:0000256" key="7">
    <source>
        <dbReference type="ARBA" id="ARBA00032230"/>
    </source>
</evidence>
<evidence type="ECO:0000313" key="10">
    <source>
        <dbReference type="EMBL" id="XDS48667.1"/>
    </source>
</evidence>
<comment type="similarity">
    <text evidence="2 8">Belongs to the glycosyl hydrolase 2 family.</text>
</comment>
<dbReference type="SUPFAM" id="SSF49785">
    <property type="entry name" value="Galactose-binding domain-like"/>
    <property type="match status" value="1"/>
</dbReference>
<dbReference type="InterPro" id="IPR023232">
    <property type="entry name" value="Glyco_hydro_2_AS"/>
</dbReference>
<comment type="catalytic activity">
    <reaction evidence="1 8">
        <text>Hydrolysis of terminal non-reducing beta-D-galactose residues in beta-D-galactosides.</text>
        <dbReference type="EC" id="3.2.1.23"/>
    </reaction>
</comment>
<dbReference type="InterPro" id="IPR036156">
    <property type="entry name" value="Beta-gal/glucu_dom_sf"/>
</dbReference>
<sequence>MFIPDYHENPHMLHVGTMPNRAYFIPASRQMDTVGEKRVDSDRFTLLDGRWPFRYFASIYELSGEIEAARSKGDPAFCDPHFDCGSLASLGFSDIPVPSVWQNHGFDRHQYTNFNYPFPFDPPYVPYDDPCGAYVRQFEHHRNGAAPKTFLNFEGVDSCMYVWLNGSFLGYSQVSHSTTEFDISESLIDGMNTLAVVVLKWCDGSYMEDQDKFRTSGIFRDVYLLDRPEKSIQDYFTRTTLSWSEDRPSACVSARISAEFNYFDEQTAPTEIRLFDASGRLVAKTFAEAVQGDSGETSDSTFETQARASLVISNPHLWNAEDPYLYTIVYSTPDETITDHIGIRDITVKGNVVAVNHRPITIHGVNRHDSDPITGPVISERQIMLDLTLMKAHNVNGIRTSHYPNAPHFYDLYDRLGFYVVAGADNESHGTGSVIARDSNGHTSSAGWNVQSIANNPEYVEATVDRTRRSVERDKNHPSIIMWSMGNECGYGCTFERALSWTKAFDDTRLTHFESARYIEDGSSADFSDLDVYSRMYPSLHSIERYFSDEGPEKDESNGDDGNGGAKPYVMCEFCHAMGNGPGDLEDYFSLIQKYDGLVGGFIWEWCDHAIADGLLPNGTQRYRYGGDSGEYPNDGNFCMDGLVYPDRRPHTGLLEFKNVFRPARVSGFDNASRSLTLHNYMDFTSLDDYLRLSVQVMLDGRPVEEPKQVDARYLNIAPHGEGMIPIDDVSMPDQGKVTLLVRYSLSKPTDVRQEGQELGFDEVPVATGSSRNSSVAGLLDDSRLAAHRVDSTEDDRSITICGDDFTYVFDKHSGLFRSLNFKGTELLDRPMEVNIWRAPTDNDQNIRHEWHQSQYDRAYARTYAVRMEAVGSGNGPDPMNSIRITATMAVVAPIVQPIASIETVWVVRADGLVSADMKVDRDPAFPFLPRFGIRMFLPRQMDRVAYCGLGPNESYIDKHRSSYHGVFHGTTLTMYEPYIKPQENGNHHDCDWACVSDPTLAMVFLGAYAQGSSPARRSGFDFQALPYTQEELARSMHNDELVPSDSTVVCMDCLQSGLGSNSCGPELAEAYRLDAKHFDFTFSIKPSSVEDASSGLGDMDL</sequence>
<evidence type="ECO:0000256" key="5">
    <source>
        <dbReference type="ARBA" id="ARBA00022801"/>
    </source>
</evidence>
<evidence type="ECO:0000256" key="3">
    <source>
        <dbReference type="ARBA" id="ARBA00012756"/>
    </source>
</evidence>
<accession>A0AB39UHP0</accession>
<dbReference type="Pfam" id="PF00703">
    <property type="entry name" value="Glyco_hydro_2"/>
    <property type="match status" value="1"/>
</dbReference>
<dbReference type="InterPro" id="IPR014718">
    <property type="entry name" value="GH-type_carb-bd"/>
</dbReference>
<dbReference type="SUPFAM" id="SSF49303">
    <property type="entry name" value="beta-Galactosidase/glucuronidase domain"/>
    <property type="match status" value="2"/>
</dbReference>
<dbReference type="Pfam" id="PF16353">
    <property type="entry name" value="LacZ_4"/>
    <property type="match status" value="1"/>
</dbReference>
<dbReference type="InterPro" id="IPR013783">
    <property type="entry name" value="Ig-like_fold"/>
</dbReference>
<dbReference type="InterPro" id="IPR023230">
    <property type="entry name" value="Glyco_hydro_2_CS"/>
</dbReference>
<proteinExistence type="inferred from homology"/>
<evidence type="ECO:0000256" key="6">
    <source>
        <dbReference type="ARBA" id="ARBA00023295"/>
    </source>
</evidence>
<dbReference type="SMART" id="SM01038">
    <property type="entry name" value="Bgal_small_N"/>
    <property type="match status" value="1"/>
</dbReference>
<dbReference type="GO" id="GO:0004565">
    <property type="term" value="F:beta-galactosidase activity"/>
    <property type="evidence" value="ECO:0007669"/>
    <property type="project" value="UniProtKB-EC"/>
</dbReference>
<name>A0AB39UHP0_9BIFI</name>
<dbReference type="Pfam" id="PF02837">
    <property type="entry name" value="Glyco_hydro_2_N"/>
    <property type="match status" value="1"/>
</dbReference>
<dbReference type="RefSeq" id="WP_369342758.1">
    <property type="nucleotide sequence ID" value="NZ_CP129682.1"/>
</dbReference>
<dbReference type="InterPro" id="IPR004199">
    <property type="entry name" value="B-gal_small/dom_5"/>
</dbReference>
<dbReference type="InterPro" id="IPR017853">
    <property type="entry name" value="GH"/>
</dbReference>
<dbReference type="InterPro" id="IPR006104">
    <property type="entry name" value="Glyco_hydro_2_N"/>
</dbReference>
<dbReference type="InterPro" id="IPR006102">
    <property type="entry name" value="Ig-like_GH2"/>
</dbReference>
<protein>
    <recommendedName>
        <fullName evidence="4 8">Beta-galactosidase</fullName>
        <ecNumber evidence="3 8">3.2.1.23</ecNumber>
    </recommendedName>
    <alternativeName>
        <fullName evidence="7 8">Lactase</fullName>
    </alternativeName>
</protein>
<gene>
    <name evidence="10" type="ORF">QN216_10225</name>
</gene>
<dbReference type="GO" id="GO:0005990">
    <property type="term" value="P:lactose catabolic process"/>
    <property type="evidence" value="ECO:0007669"/>
    <property type="project" value="TreeGrafter"/>
</dbReference>
<dbReference type="AlphaFoldDB" id="A0AB39UHP0"/>
<dbReference type="InterPro" id="IPR006101">
    <property type="entry name" value="Glyco_hydro_2"/>
</dbReference>
<dbReference type="InterPro" id="IPR008979">
    <property type="entry name" value="Galactose-bd-like_sf"/>
</dbReference>
<dbReference type="Gene3D" id="2.60.120.260">
    <property type="entry name" value="Galactose-binding domain-like"/>
    <property type="match status" value="1"/>
</dbReference>